<evidence type="ECO:0000313" key="3">
    <source>
        <dbReference type="Proteomes" id="UP000594262"/>
    </source>
</evidence>
<feature type="chain" id="PRO_5029805839" evidence="1">
    <location>
        <begin position="22"/>
        <end position="329"/>
    </location>
</feature>
<keyword evidence="3" id="KW-1185">Reference proteome</keyword>
<dbReference type="AlphaFoldDB" id="A0A7M5X344"/>
<feature type="signal peptide" evidence="1">
    <location>
        <begin position="1"/>
        <end position="21"/>
    </location>
</feature>
<evidence type="ECO:0000256" key="1">
    <source>
        <dbReference type="SAM" id="SignalP"/>
    </source>
</evidence>
<dbReference type="RefSeq" id="XP_066927870.1">
    <property type="nucleotide sequence ID" value="XM_067071769.1"/>
</dbReference>
<reference evidence="2" key="1">
    <citation type="submission" date="2021-01" db="UniProtKB">
        <authorList>
            <consortium name="EnsemblMetazoa"/>
        </authorList>
    </citation>
    <scope>IDENTIFICATION</scope>
</reference>
<protein>
    <submittedName>
        <fullName evidence="2">Uncharacterized protein</fullName>
    </submittedName>
</protein>
<keyword evidence="1" id="KW-0732">Signal</keyword>
<dbReference type="GeneID" id="136815329"/>
<organism evidence="2 3">
    <name type="scientific">Clytia hemisphaerica</name>
    <dbReference type="NCBI Taxonomy" id="252671"/>
    <lineage>
        <taxon>Eukaryota</taxon>
        <taxon>Metazoa</taxon>
        <taxon>Cnidaria</taxon>
        <taxon>Hydrozoa</taxon>
        <taxon>Hydroidolina</taxon>
        <taxon>Leptothecata</taxon>
        <taxon>Obeliida</taxon>
        <taxon>Clytiidae</taxon>
        <taxon>Clytia</taxon>
    </lineage>
</organism>
<evidence type="ECO:0000313" key="2">
    <source>
        <dbReference type="EnsemblMetazoa" id="CLYHEMP016748.1"/>
    </source>
</evidence>
<name>A0A7M5X344_9CNID</name>
<dbReference type="EnsemblMetazoa" id="CLYHEMT016748.1">
    <property type="protein sequence ID" value="CLYHEMP016748.1"/>
    <property type="gene ID" value="CLYHEMG016748"/>
</dbReference>
<sequence>MKSLLSILIIGTFCSIADVSGESQQRMCFFGKGNICDNDLAGYYECDGNDPWGRYHRCEKNQMCSCGIFHPCSKDQTLCVDRPEFRGSEIPEDFTVTFHGKLINGLPNSVETQSISGNIRQSLEKGNSVLREEIKYRYENGTEMKDVIRITQEEHRLHFGNAIIQYTYLKDAKSGNKSCTVRNTRGQVDFFHDLRKLSYRQQFKTDEYFFTDGPARNHAASTIKKWAFRQFHPSQPKCPSSFYKVKHGSNNHKGTKEEFIKFHYFYLTRPRPDYFRLPAECLKLIQYHDDQKKRQLNNLDDDNEKREEFNGERAAEIERELEMDFHKLF</sequence>
<proteinExistence type="predicted"/>
<dbReference type="Proteomes" id="UP000594262">
    <property type="component" value="Unplaced"/>
</dbReference>
<accession>A0A7M5X344</accession>